<keyword evidence="2" id="KW-0378">Hydrolase</keyword>
<dbReference type="InterPro" id="IPR036457">
    <property type="entry name" value="PPM-type-like_dom_sf"/>
</dbReference>
<evidence type="ECO:0000313" key="3">
    <source>
        <dbReference type="Proteomes" id="UP001597045"/>
    </source>
</evidence>
<proteinExistence type="predicted"/>
<feature type="non-terminal residue" evidence="2">
    <location>
        <position position="1"/>
    </location>
</feature>
<dbReference type="EMBL" id="JBHTIS010000302">
    <property type="protein sequence ID" value="MFD1045442.1"/>
    <property type="molecule type" value="Genomic_DNA"/>
</dbReference>
<keyword evidence="3" id="KW-1185">Reference proteome</keyword>
<dbReference type="GO" id="GO:0004722">
    <property type="term" value="F:protein serine/threonine phosphatase activity"/>
    <property type="evidence" value="ECO:0007669"/>
    <property type="project" value="UniProtKB-EC"/>
</dbReference>
<protein>
    <submittedName>
        <fullName evidence="2">PP2C family protein-serine/threonine phosphatase</fullName>
        <ecNumber evidence="2">3.1.3.16</ecNumber>
    </submittedName>
</protein>
<dbReference type="EC" id="3.1.3.16" evidence="2"/>
<dbReference type="Proteomes" id="UP001597045">
    <property type="component" value="Unassembled WGS sequence"/>
</dbReference>
<comment type="caution">
    <text evidence="2">The sequence shown here is derived from an EMBL/GenBank/DDBJ whole genome shotgun (WGS) entry which is preliminary data.</text>
</comment>
<organism evidence="2 3">
    <name type="scientific">Kibdelosporangium lantanae</name>
    <dbReference type="NCBI Taxonomy" id="1497396"/>
    <lineage>
        <taxon>Bacteria</taxon>
        <taxon>Bacillati</taxon>
        <taxon>Actinomycetota</taxon>
        <taxon>Actinomycetes</taxon>
        <taxon>Pseudonocardiales</taxon>
        <taxon>Pseudonocardiaceae</taxon>
        <taxon>Kibdelosporangium</taxon>
    </lineage>
</organism>
<dbReference type="SUPFAM" id="SSF81606">
    <property type="entry name" value="PP2C-like"/>
    <property type="match status" value="1"/>
</dbReference>
<reference evidence="3" key="1">
    <citation type="journal article" date="2019" name="Int. J. Syst. Evol. Microbiol.">
        <title>The Global Catalogue of Microorganisms (GCM) 10K type strain sequencing project: providing services to taxonomists for standard genome sequencing and annotation.</title>
        <authorList>
            <consortium name="The Broad Institute Genomics Platform"/>
            <consortium name="The Broad Institute Genome Sequencing Center for Infectious Disease"/>
            <person name="Wu L."/>
            <person name="Ma J."/>
        </authorList>
    </citation>
    <scope>NUCLEOTIDE SEQUENCE [LARGE SCALE GENOMIC DNA]</scope>
    <source>
        <strain evidence="3">JCM 31486</strain>
    </source>
</reference>
<evidence type="ECO:0000313" key="2">
    <source>
        <dbReference type="EMBL" id="MFD1045442.1"/>
    </source>
</evidence>
<dbReference type="PROSITE" id="PS51746">
    <property type="entry name" value="PPM_2"/>
    <property type="match status" value="1"/>
</dbReference>
<dbReference type="Gene3D" id="3.60.40.10">
    <property type="entry name" value="PPM-type phosphatase domain"/>
    <property type="match status" value="1"/>
</dbReference>
<gene>
    <name evidence="2" type="ORF">ACFQ1S_07495</name>
</gene>
<accession>A0ABW3M6A6</accession>
<name>A0ABW3M6A6_9PSEU</name>
<dbReference type="InterPro" id="IPR001932">
    <property type="entry name" value="PPM-type_phosphatase-like_dom"/>
</dbReference>
<feature type="domain" description="PPM-type phosphatase" evidence="1">
    <location>
        <begin position="1"/>
        <end position="165"/>
    </location>
</feature>
<evidence type="ECO:0000259" key="1">
    <source>
        <dbReference type="PROSITE" id="PS51746"/>
    </source>
</evidence>
<sequence length="185" mass="19751">IGRPVYESADDYVSWEGDAVLAVAVVTPGAADIQVAWCGDCRVYRSGRFGLLEQVTEDHTQGALWRRTGRLQPGHPLCQLDSVVTSRLAEGEIGSATIPAHLAHRVLVCSDGIGKQLDADDIAFDLGDVCTARETAENLAQAADVGGLDPDRTYSDNITAVVLDLAQTPTGETWTTARTTPVSWT</sequence>